<keyword evidence="2" id="KW-1185">Reference proteome</keyword>
<comment type="caution">
    <text evidence="1">The sequence shown here is derived from an EMBL/GenBank/DDBJ whole genome shotgun (WGS) entry which is preliminary data.</text>
</comment>
<evidence type="ECO:0000313" key="1">
    <source>
        <dbReference type="EMBL" id="KAK0141924.1"/>
    </source>
</evidence>
<dbReference type="PANTHER" id="PTHR35617">
    <property type="entry name" value="PHAGE_INTEGRASE DOMAIN-CONTAINING PROTEIN"/>
    <property type="match status" value="1"/>
</dbReference>
<evidence type="ECO:0000313" key="2">
    <source>
        <dbReference type="Proteomes" id="UP001174136"/>
    </source>
</evidence>
<accession>A0AA47MKU1</accession>
<dbReference type="PANTHER" id="PTHR35617:SF3">
    <property type="entry name" value="CORE-BINDING (CB) DOMAIN-CONTAINING PROTEIN"/>
    <property type="match status" value="1"/>
</dbReference>
<dbReference type="AlphaFoldDB" id="A0AA47MKU1"/>
<name>A0AA47MKU1_MERPO</name>
<protein>
    <submittedName>
        <fullName evidence="1">Uncharacterized protein</fullName>
    </submittedName>
</protein>
<gene>
    <name evidence="1" type="ORF">N1851_020395</name>
</gene>
<dbReference type="Proteomes" id="UP001174136">
    <property type="component" value="Unassembled WGS sequence"/>
</dbReference>
<organism evidence="1 2">
    <name type="scientific">Merluccius polli</name>
    <name type="common">Benguela hake</name>
    <name type="synonym">Merluccius cadenati</name>
    <dbReference type="NCBI Taxonomy" id="89951"/>
    <lineage>
        <taxon>Eukaryota</taxon>
        <taxon>Metazoa</taxon>
        <taxon>Chordata</taxon>
        <taxon>Craniata</taxon>
        <taxon>Vertebrata</taxon>
        <taxon>Euteleostomi</taxon>
        <taxon>Actinopterygii</taxon>
        <taxon>Neopterygii</taxon>
        <taxon>Teleostei</taxon>
        <taxon>Neoteleostei</taxon>
        <taxon>Acanthomorphata</taxon>
        <taxon>Zeiogadaria</taxon>
        <taxon>Gadariae</taxon>
        <taxon>Gadiformes</taxon>
        <taxon>Gadoidei</taxon>
        <taxon>Merlucciidae</taxon>
        <taxon>Merluccius</taxon>
    </lineage>
</organism>
<sequence length="217" mass="23890">MRPGGNPNHDSRAPSTRALANRWKIFCGVVLAKSLCWKRSSLLLGLCGCNFGQTLELETVRVDNQTHTLVTRFFKGAQGRNLPRAVMVPSWDLPLVTEALLLPPFEPLEQSGLTMASAKRVSELHALSVSEACMRWNSDGTGVALWPNPAFSQKAYDPSFLQDEKANSVELLCPVRALRHDIQATAGFHHCDSLFVCYVGLPPTKDFLSRILVAISS</sequence>
<dbReference type="EMBL" id="JAOPHQ010003722">
    <property type="protein sequence ID" value="KAK0141924.1"/>
    <property type="molecule type" value="Genomic_DNA"/>
</dbReference>
<proteinExistence type="predicted"/>
<reference evidence="1" key="1">
    <citation type="journal article" date="2023" name="Front. Mar. Sci.">
        <title>A new Merluccius polli reference genome to investigate the effects of global change in West African waters.</title>
        <authorList>
            <person name="Mateo J.L."/>
            <person name="Blanco-Fernandez C."/>
            <person name="Garcia-Vazquez E."/>
            <person name="Machado-Schiaffino G."/>
        </authorList>
    </citation>
    <scope>NUCLEOTIDE SEQUENCE</scope>
    <source>
        <strain evidence="1">C29</strain>
        <tissue evidence="1">Fin</tissue>
    </source>
</reference>